<dbReference type="GO" id="GO:0003824">
    <property type="term" value="F:catalytic activity"/>
    <property type="evidence" value="ECO:0007669"/>
    <property type="project" value="InterPro"/>
</dbReference>
<dbReference type="InterPro" id="IPR045138">
    <property type="entry name" value="MeCP2/MBD4"/>
</dbReference>
<dbReference type="PANTHER" id="PTHR15074:SF0">
    <property type="entry name" value="METHYL-CPG-BINDING DOMAIN PROTEIN 4-LIKE PROTEIN"/>
    <property type="match status" value="1"/>
</dbReference>
<feature type="region of interest" description="Disordered" evidence="3">
    <location>
        <begin position="1"/>
        <end position="98"/>
    </location>
</feature>
<dbReference type="Gene3D" id="1.10.340.30">
    <property type="entry name" value="Hypothetical protein, domain 2"/>
    <property type="match status" value="1"/>
</dbReference>
<feature type="compositionally biased region" description="Basic residues" evidence="3">
    <location>
        <begin position="517"/>
        <end position="526"/>
    </location>
</feature>
<feature type="compositionally biased region" description="Acidic residues" evidence="3">
    <location>
        <begin position="224"/>
        <end position="239"/>
    </location>
</feature>
<feature type="compositionally biased region" description="Polar residues" evidence="3">
    <location>
        <begin position="450"/>
        <end position="485"/>
    </location>
</feature>
<evidence type="ECO:0000256" key="3">
    <source>
        <dbReference type="SAM" id="MobiDB-lite"/>
    </source>
</evidence>
<feature type="compositionally biased region" description="Basic and acidic residues" evidence="3">
    <location>
        <begin position="240"/>
        <end position="251"/>
    </location>
</feature>
<feature type="compositionally biased region" description="Basic and acidic residues" evidence="3">
    <location>
        <begin position="69"/>
        <end position="85"/>
    </location>
</feature>
<feature type="compositionally biased region" description="Acidic residues" evidence="3">
    <location>
        <begin position="352"/>
        <end position="379"/>
    </location>
</feature>
<dbReference type="GO" id="GO:0003677">
    <property type="term" value="F:DNA binding"/>
    <property type="evidence" value="ECO:0007669"/>
    <property type="project" value="InterPro"/>
</dbReference>
<feature type="region of interest" description="Disordered" evidence="3">
    <location>
        <begin position="702"/>
        <end position="733"/>
    </location>
</feature>
<dbReference type="EMBL" id="PQXI01000043">
    <property type="protein sequence ID" value="TGO27343.1"/>
    <property type="molecule type" value="Genomic_DNA"/>
</dbReference>
<proteinExistence type="predicted"/>
<keyword evidence="5" id="KW-1185">Reference proteome</keyword>
<evidence type="ECO:0000313" key="4">
    <source>
        <dbReference type="EMBL" id="TGO27343.1"/>
    </source>
</evidence>
<feature type="compositionally biased region" description="Polar residues" evidence="3">
    <location>
        <begin position="1"/>
        <end position="10"/>
    </location>
</feature>
<keyword evidence="2" id="KW-0539">Nucleus</keyword>
<sequence>MAKRNSTQAAGSPAATEKKVDDVTMTNEKAGEAKGEVAPSAKTSQDENGIAAPIDGEQATGSNKRKRDFKAEREAKRQRKEERNAPKKAAAVVREAEEAIAREKKFAEKAEAKKIREEEVARLREQKKEEKAKKHEENLRQQDEDKQRRVEEKKKEAEAKKRDVEEKRKDRERIQALEKQVRDLKRGHGNGKGKGAKRSWDKKAKGPKTSEFFGEGLKAQVIGDGDDEEVEEEVNGEVAEEAKEEIKKVKSKRSWKDLKKGNVAPTGLEAKIAAARASVAQAEDTLDGDVTMEDAPEVNGEQENKAEEELSEPAVGNSDVVAYPSLEHLIEDNAEDVSESAAESDAPAQTEIDAEIPEETSDDKADEEQEDSEIPEEDSKETSPAVQEEDKVENDSSKENAAPVADSDMEVDEPKEEVEVSASAKKRSRKRVRNNNRLEAEDTPTKPATPASSKTQKIKTPTATPLSSKNQNVKTPTKSPAQTKATVAKKGRPPVKAANKAQTAPKFPNVSGDSKSPKAKRGRVPKARAAEYQEISKSQPLLEEPESTSGSQLLDISLSHHSCEIDESTVDKLGGTDITTGTNDVNDDDVYESITCESPEHFNHESQTPSKTLQSFKDMELPILRKTESLDFNADDSDSSELSDLSITDHPFLASDSSGFDTIEVDVPSLLRSGKKQRPPMHSPYFALPSTPFKSRKSIVLKGESTNKNPSPKKESPKKESPKKESPKNRPPGIISCIPFPPLSAPHFGLIQEKLAHDPFRLLIAVTFLNRTHGKQAIPVFYTLMDQYPTPQSIVDAPKEDIVSVIRHLGLQNQRAATYQAYAKIFCENPPVKNKRYAVHDYPTKGLGRDVKKSEVLPEESVDPRTGWEIGHMTQGPYAIDSWRIFCRDMLLEKAKGWNGEGSEEEGFQPEWMRVLPEDKELRAFLRWMWLKEGFEWDPLTGEKEVAGREVMRAALEGRIAWDEGGGMRILDRVGEVEVEVEGVYVDNVGKVDG</sequence>
<comment type="caution">
    <text evidence="4">The sequence shown here is derived from an EMBL/GenBank/DDBJ whole genome shotgun (WGS) entry which is preliminary data.</text>
</comment>
<feature type="compositionally biased region" description="Acidic residues" evidence="3">
    <location>
        <begin position="284"/>
        <end position="296"/>
    </location>
</feature>
<feature type="compositionally biased region" description="Basic and acidic residues" evidence="3">
    <location>
        <begin position="124"/>
        <end position="186"/>
    </location>
</feature>
<protein>
    <recommendedName>
        <fullName evidence="6">HhH-GPD domain-containing protein</fullName>
    </recommendedName>
</protein>
<dbReference type="SUPFAM" id="SSF48150">
    <property type="entry name" value="DNA-glycosylase"/>
    <property type="match status" value="1"/>
</dbReference>
<name>A0A4Z1FYZ6_9HELO</name>
<dbReference type="PANTHER" id="PTHR15074">
    <property type="entry name" value="METHYL-CPG-BINDING PROTEIN"/>
    <property type="match status" value="1"/>
</dbReference>
<organism evidence="4 5">
    <name type="scientific">Botrytis paeoniae</name>
    <dbReference type="NCBI Taxonomy" id="278948"/>
    <lineage>
        <taxon>Eukaryota</taxon>
        <taxon>Fungi</taxon>
        <taxon>Dikarya</taxon>
        <taxon>Ascomycota</taxon>
        <taxon>Pezizomycotina</taxon>
        <taxon>Leotiomycetes</taxon>
        <taxon>Helotiales</taxon>
        <taxon>Sclerotiniaceae</taxon>
        <taxon>Botrytis</taxon>
    </lineage>
</organism>
<feature type="region of interest" description="Disordered" evidence="3">
    <location>
        <begin position="280"/>
        <end position="554"/>
    </location>
</feature>
<reference evidence="4 5" key="1">
    <citation type="submission" date="2017-12" db="EMBL/GenBank/DDBJ databases">
        <title>Comparative genomics of Botrytis spp.</title>
        <authorList>
            <person name="Valero-Jimenez C.A."/>
            <person name="Tapia P."/>
            <person name="Veloso J."/>
            <person name="Silva-Moreno E."/>
            <person name="Staats M."/>
            <person name="Valdes J.H."/>
            <person name="Van Kan J.A.L."/>
        </authorList>
    </citation>
    <scope>NUCLEOTIDE SEQUENCE [LARGE SCALE GENOMIC DNA]</scope>
    <source>
        <strain evidence="4 5">Bp0003</strain>
    </source>
</reference>
<feature type="compositionally biased region" description="Basic residues" evidence="3">
    <location>
        <begin position="187"/>
        <end position="197"/>
    </location>
</feature>
<feature type="compositionally biased region" description="Acidic residues" evidence="3">
    <location>
        <begin position="407"/>
        <end position="416"/>
    </location>
</feature>
<comment type="subcellular location">
    <subcellularLocation>
        <location evidence="1">Nucleus</location>
    </subcellularLocation>
</comment>
<evidence type="ECO:0000313" key="5">
    <source>
        <dbReference type="Proteomes" id="UP000297910"/>
    </source>
</evidence>
<evidence type="ECO:0000256" key="2">
    <source>
        <dbReference type="ARBA" id="ARBA00023242"/>
    </source>
</evidence>
<feature type="compositionally biased region" description="Basic and acidic residues" evidence="3">
    <location>
        <begin position="712"/>
        <end position="728"/>
    </location>
</feature>
<evidence type="ECO:0008006" key="6">
    <source>
        <dbReference type="Google" id="ProtNLM"/>
    </source>
</evidence>
<dbReference type="GO" id="GO:0006281">
    <property type="term" value="P:DNA repair"/>
    <property type="evidence" value="ECO:0007669"/>
    <property type="project" value="InterPro"/>
</dbReference>
<feature type="region of interest" description="Disordered" evidence="3">
    <location>
        <begin position="124"/>
        <end position="251"/>
    </location>
</feature>
<dbReference type="Proteomes" id="UP000297910">
    <property type="component" value="Unassembled WGS sequence"/>
</dbReference>
<dbReference type="AlphaFoldDB" id="A0A4Z1FYZ6"/>
<evidence type="ECO:0000256" key="1">
    <source>
        <dbReference type="ARBA" id="ARBA00004123"/>
    </source>
</evidence>
<gene>
    <name evidence="4" type="ORF">BPAE_0043g00160</name>
</gene>
<accession>A0A4Z1FYZ6</accession>
<feature type="compositionally biased region" description="Basic residues" evidence="3">
    <location>
        <begin position="424"/>
        <end position="434"/>
    </location>
</feature>
<dbReference type="InterPro" id="IPR011257">
    <property type="entry name" value="DNA_glycosylase"/>
</dbReference>
<dbReference type="GO" id="GO:0005634">
    <property type="term" value="C:nucleus"/>
    <property type="evidence" value="ECO:0007669"/>
    <property type="project" value="UniProtKB-SubCell"/>
</dbReference>